<evidence type="ECO:0000313" key="1">
    <source>
        <dbReference type="EMBL" id="CAD5226779.1"/>
    </source>
</evidence>
<dbReference type="AlphaFoldDB" id="A0A1I7S3D6"/>
<reference evidence="2" key="2">
    <citation type="submission" date="2020-08" db="EMBL/GenBank/DDBJ databases">
        <authorList>
            <person name="Kikuchi T."/>
        </authorList>
    </citation>
    <scope>NUCLEOTIDE SEQUENCE</scope>
    <source>
        <strain evidence="1">Ka4C1</strain>
    </source>
</reference>
<keyword evidence="4" id="KW-1185">Reference proteome</keyword>
<dbReference type="EMBL" id="CAJFDI010000004">
    <property type="protein sequence ID" value="CAD5226779.1"/>
    <property type="molecule type" value="Genomic_DNA"/>
</dbReference>
<evidence type="ECO:0000313" key="2">
    <source>
        <dbReference type="EMBL" id="CAG9116234.1"/>
    </source>
</evidence>
<dbReference type="Proteomes" id="UP000659654">
    <property type="component" value="Unassembled WGS sequence"/>
</dbReference>
<evidence type="ECO:0000313" key="5">
    <source>
        <dbReference type="WBParaSite" id="BXY_0751700.1"/>
    </source>
</evidence>
<dbReference type="EMBL" id="CAJFCV020000004">
    <property type="protein sequence ID" value="CAG9116234.1"/>
    <property type="molecule type" value="Genomic_DNA"/>
</dbReference>
<gene>
    <name evidence="1" type="ORF">BXYJ_LOCUS9324</name>
</gene>
<name>A0A1I7S3D6_BURXY</name>
<dbReference type="Proteomes" id="UP000095284">
    <property type="component" value="Unplaced"/>
</dbReference>
<accession>A0A1I7S3D6</accession>
<dbReference type="Proteomes" id="UP000582659">
    <property type="component" value="Unassembled WGS sequence"/>
</dbReference>
<evidence type="ECO:0000313" key="3">
    <source>
        <dbReference type="Proteomes" id="UP000095284"/>
    </source>
</evidence>
<proteinExistence type="predicted"/>
<evidence type="ECO:0000313" key="4">
    <source>
        <dbReference type="Proteomes" id="UP000659654"/>
    </source>
</evidence>
<dbReference type="WBParaSite" id="BXY_0751700.1">
    <property type="protein sequence ID" value="BXY_0751700.1"/>
    <property type="gene ID" value="BXY_0751700"/>
</dbReference>
<sequence length="79" mass="8712">MLGLRKTTKYCKSRVRDERAKERRRPSVGKEVALLSLIPTPASLSARIWAVVGRPVLSSAVSFIFGPILSSFSRHSASK</sequence>
<reference evidence="5" key="1">
    <citation type="submission" date="2016-11" db="UniProtKB">
        <authorList>
            <consortium name="WormBaseParasite"/>
        </authorList>
    </citation>
    <scope>IDENTIFICATION</scope>
</reference>
<organism evidence="3 5">
    <name type="scientific">Bursaphelenchus xylophilus</name>
    <name type="common">Pinewood nematode worm</name>
    <name type="synonym">Aphelenchoides xylophilus</name>
    <dbReference type="NCBI Taxonomy" id="6326"/>
    <lineage>
        <taxon>Eukaryota</taxon>
        <taxon>Metazoa</taxon>
        <taxon>Ecdysozoa</taxon>
        <taxon>Nematoda</taxon>
        <taxon>Chromadorea</taxon>
        <taxon>Rhabditida</taxon>
        <taxon>Tylenchina</taxon>
        <taxon>Tylenchomorpha</taxon>
        <taxon>Aphelenchoidea</taxon>
        <taxon>Aphelenchoididae</taxon>
        <taxon>Bursaphelenchus</taxon>
    </lineage>
</organism>
<protein>
    <submittedName>
        <fullName evidence="1">(pine wood nematode) hypothetical protein</fullName>
    </submittedName>
</protein>